<organism evidence="1 2">
    <name type="scientific">Orbilia brochopaga</name>
    <dbReference type="NCBI Taxonomy" id="3140254"/>
    <lineage>
        <taxon>Eukaryota</taxon>
        <taxon>Fungi</taxon>
        <taxon>Dikarya</taxon>
        <taxon>Ascomycota</taxon>
        <taxon>Pezizomycotina</taxon>
        <taxon>Orbiliomycetes</taxon>
        <taxon>Orbiliales</taxon>
        <taxon>Orbiliaceae</taxon>
        <taxon>Orbilia</taxon>
    </lineage>
</organism>
<dbReference type="Proteomes" id="UP001375240">
    <property type="component" value="Unassembled WGS sequence"/>
</dbReference>
<proteinExistence type="predicted"/>
<dbReference type="EMBL" id="JAVHNQ010000006">
    <property type="protein sequence ID" value="KAK6343889.1"/>
    <property type="molecule type" value="Genomic_DNA"/>
</dbReference>
<evidence type="ECO:0000313" key="1">
    <source>
        <dbReference type="EMBL" id="KAK6343889.1"/>
    </source>
</evidence>
<accession>A0AAV9UP60</accession>
<comment type="caution">
    <text evidence="1">The sequence shown here is derived from an EMBL/GenBank/DDBJ whole genome shotgun (WGS) entry which is preliminary data.</text>
</comment>
<name>A0AAV9UP60_9PEZI</name>
<protein>
    <submittedName>
        <fullName evidence="1">Uncharacterized protein</fullName>
    </submittedName>
</protein>
<reference evidence="1 2" key="1">
    <citation type="submission" date="2019-10" db="EMBL/GenBank/DDBJ databases">
        <authorList>
            <person name="Palmer J.M."/>
        </authorList>
    </citation>
    <scope>NUCLEOTIDE SEQUENCE [LARGE SCALE GENOMIC DNA]</scope>
    <source>
        <strain evidence="1 2">TWF696</strain>
    </source>
</reference>
<sequence>MHVYDTYMSGYILMQGVSISSAILKSDKKIRTSGTSPLGLYFGVTASPTNGIFREQHCTLRSAHGASTERLNI</sequence>
<evidence type="ECO:0000313" key="2">
    <source>
        <dbReference type="Proteomes" id="UP001375240"/>
    </source>
</evidence>
<dbReference type="AlphaFoldDB" id="A0AAV9UP60"/>
<gene>
    <name evidence="1" type="ORF">TWF696_007543</name>
</gene>
<keyword evidence="2" id="KW-1185">Reference proteome</keyword>